<dbReference type="AlphaFoldDB" id="A0A2G5TUF6"/>
<comment type="caution">
    <text evidence="1">The sequence shown here is derived from an EMBL/GenBank/DDBJ whole genome shotgun (WGS) entry which is preliminary data.</text>
</comment>
<sequence>MGLPKVPATWMGLPPELRENVFSNCNVLDRSILRDVSTTDRLVADKHPYFIKEICVLLNGNESSVFVTEGDQTYTVEPVSKLAKLLQTPGLKVDKIALESASKTFDKGFPILMSSLINIPKDSIHVKELVFFSEISFPGCICEPPTESSPASRIDDFFKLVNAETLNHIKISTKLTRDLWIKIAATEQWNNSGSISVENCKLDAVDYFDDWKGKHLKLMTSKTEDFSISDVWKRSMVKIERCFKTKPLGATMQFRREMSTNILYAQCLNKIDLLHAPNLRLYTFRGLDFIFGFVRPNDGTPTGVETCDPFEERRHKDWMGEKLHANEYT</sequence>
<proteinExistence type="predicted"/>
<keyword evidence="2" id="KW-1185">Reference proteome</keyword>
<organism evidence="1 2">
    <name type="scientific">Caenorhabditis nigoni</name>
    <dbReference type="NCBI Taxonomy" id="1611254"/>
    <lineage>
        <taxon>Eukaryota</taxon>
        <taxon>Metazoa</taxon>
        <taxon>Ecdysozoa</taxon>
        <taxon>Nematoda</taxon>
        <taxon>Chromadorea</taxon>
        <taxon>Rhabditida</taxon>
        <taxon>Rhabditina</taxon>
        <taxon>Rhabditomorpha</taxon>
        <taxon>Rhabditoidea</taxon>
        <taxon>Rhabditidae</taxon>
        <taxon>Peloderinae</taxon>
        <taxon>Caenorhabditis</taxon>
    </lineage>
</organism>
<evidence type="ECO:0000313" key="1">
    <source>
        <dbReference type="EMBL" id="PIC30878.1"/>
    </source>
</evidence>
<dbReference type="Proteomes" id="UP000230233">
    <property type="component" value="Chromosome V"/>
</dbReference>
<gene>
    <name evidence="1" type="primary">Cnig_chr_V.g21973</name>
    <name evidence="1" type="ORF">B9Z55_021973</name>
</gene>
<name>A0A2G5TUF6_9PELO</name>
<dbReference type="EMBL" id="PDUG01000005">
    <property type="protein sequence ID" value="PIC30878.1"/>
    <property type="molecule type" value="Genomic_DNA"/>
</dbReference>
<reference evidence="2" key="1">
    <citation type="submission" date="2017-10" db="EMBL/GenBank/DDBJ databases">
        <title>Rapid genome shrinkage in a self-fertile nematode reveals novel sperm competition proteins.</title>
        <authorList>
            <person name="Yin D."/>
            <person name="Schwarz E.M."/>
            <person name="Thomas C.G."/>
            <person name="Felde R.L."/>
            <person name="Korf I.F."/>
            <person name="Cutter A.D."/>
            <person name="Schartner C.M."/>
            <person name="Ralston E.J."/>
            <person name="Meyer B.J."/>
            <person name="Haag E.S."/>
        </authorList>
    </citation>
    <scope>NUCLEOTIDE SEQUENCE [LARGE SCALE GENOMIC DNA]</scope>
    <source>
        <strain evidence="2">JU1422</strain>
    </source>
</reference>
<dbReference type="OrthoDB" id="10284512at2759"/>
<accession>A0A2G5TUF6</accession>
<evidence type="ECO:0000313" key="2">
    <source>
        <dbReference type="Proteomes" id="UP000230233"/>
    </source>
</evidence>
<protein>
    <submittedName>
        <fullName evidence="1">Uncharacterized protein</fullName>
    </submittedName>
</protein>